<organism evidence="1">
    <name type="scientific">marine sediment metagenome</name>
    <dbReference type="NCBI Taxonomy" id="412755"/>
    <lineage>
        <taxon>unclassified sequences</taxon>
        <taxon>metagenomes</taxon>
        <taxon>ecological metagenomes</taxon>
    </lineage>
</organism>
<comment type="caution">
    <text evidence="1">The sequence shown here is derived from an EMBL/GenBank/DDBJ whole genome shotgun (WGS) entry which is preliminary data.</text>
</comment>
<dbReference type="EMBL" id="LAZR01033821">
    <property type="protein sequence ID" value="KKL47021.1"/>
    <property type="molecule type" value="Genomic_DNA"/>
</dbReference>
<reference evidence="1" key="1">
    <citation type="journal article" date="2015" name="Nature">
        <title>Complex archaea that bridge the gap between prokaryotes and eukaryotes.</title>
        <authorList>
            <person name="Spang A."/>
            <person name="Saw J.H."/>
            <person name="Jorgensen S.L."/>
            <person name="Zaremba-Niedzwiedzka K."/>
            <person name="Martijn J."/>
            <person name="Lind A.E."/>
            <person name="van Eijk R."/>
            <person name="Schleper C."/>
            <person name="Guy L."/>
            <person name="Ettema T.J."/>
        </authorList>
    </citation>
    <scope>NUCLEOTIDE SEQUENCE</scope>
</reference>
<gene>
    <name evidence="1" type="ORF">LCGC14_2339710</name>
</gene>
<dbReference type="AlphaFoldDB" id="A0A0F9CZX9"/>
<accession>A0A0F9CZX9</accession>
<name>A0A0F9CZX9_9ZZZZ</name>
<evidence type="ECO:0000313" key="1">
    <source>
        <dbReference type="EMBL" id="KKL47021.1"/>
    </source>
</evidence>
<feature type="non-terminal residue" evidence="1">
    <location>
        <position position="58"/>
    </location>
</feature>
<proteinExistence type="predicted"/>
<sequence>MTVFPPRTFSRRCLLGSGLTALAPALGAGRLIPELSSGETWPFEAIGAGFGVLGITMI</sequence>
<protein>
    <submittedName>
        <fullName evidence="1">Uncharacterized protein</fullName>
    </submittedName>
</protein>